<dbReference type="AlphaFoldDB" id="A0A645H791"/>
<organism evidence="1">
    <name type="scientific">bioreactor metagenome</name>
    <dbReference type="NCBI Taxonomy" id="1076179"/>
    <lineage>
        <taxon>unclassified sequences</taxon>
        <taxon>metagenomes</taxon>
        <taxon>ecological metagenomes</taxon>
    </lineage>
</organism>
<dbReference type="InterPro" id="IPR027417">
    <property type="entry name" value="P-loop_NTPase"/>
</dbReference>
<name>A0A645H791_9ZZZZ</name>
<keyword evidence="1" id="KW-0067">ATP-binding</keyword>
<dbReference type="PANTHER" id="PTHR43230">
    <property type="entry name" value="ABC-TYPE DIPEPTIDE/OLIGOPEPTIDE TRANSPORT SYSTEM, ATPASE COMPONENT"/>
    <property type="match status" value="1"/>
</dbReference>
<dbReference type="EMBL" id="VSSQ01088167">
    <property type="protein sequence ID" value="MPN34891.1"/>
    <property type="molecule type" value="Genomic_DNA"/>
</dbReference>
<dbReference type="SUPFAM" id="SSF52540">
    <property type="entry name" value="P-loop containing nucleoside triphosphate hydrolases"/>
    <property type="match status" value="1"/>
</dbReference>
<dbReference type="Gene3D" id="3.40.50.300">
    <property type="entry name" value="P-loop containing nucleotide triphosphate hydrolases"/>
    <property type="match status" value="1"/>
</dbReference>
<dbReference type="PANTHER" id="PTHR43230:SF3">
    <property type="entry name" value="ABC-TYPE DIPEPTIDE_OLIGOPEPTIDE TRANSPORT SYSTEM, ATPASE COMPONENT"/>
    <property type="match status" value="1"/>
</dbReference>
<gene>
    <name evidence="1" type="primary">oppD_83</name>
    <name evidence="1" type="ORF">SDC9_182385</name>
</gene>
<sequence length="94" mass="10511">MNPKLMIADEISSMLDPSNAANMLRLLKGLQNTQGFSMLYITHDIAIAEKISDKVYVMKNGRIIEKGIASEVFSNPKESYTKMLLKGMKGIVFK</sequence>
<evidence type="ECO:0000313" key="1">
    <source>
        <dbReference type="EMBL" id="MPN34891.1"/>
    </source>
</evidence>
<proteinExistence type="predicted"/>
<protein>
    <submittedName>
        <fullName evidence="1">Oligopeptide transport ATP-binding protein OppD</fullName>
    </submittedName>
</protein>
<accession>A0A645H791</accession>
<keyword evidence="1" id="KW-0547">Nucleotide-binding</keyword>
<dbReference type="GO" id="GO:0005524">
    <property type="term" value="F:ATP binding"/>
    <property type="evidence" value="ECO:0007669"/>
    <property type="project" value="UniProtKB-KW"/>
</dbReference>
<reference evidence="1" key="1">
    <citation type="submission" date="2019-08" db="EMBL/GenBank/DDBJ databases">
        <authorList>
            <person name="Kucharzyk K."/>
            <person name="Murdoch R.W."/>
            <person name="Higgins S."/>
            <person name="Loffler F."/>
        </authorList>
    </citation>
    <scope>NUCLEOTIDE SEQUENCE</scope>
</reference>
<comment type="caution">
    <text evidence="1">The sequence shown here is derived from an EMBL/GenBank/DDBJ whole genome shotgun (WGS) entry which is preliminary data.</text>
</comment>